<feature type="transmembrane region" description="Helical" evidence="1">
    <location>
        <begin position="81"/>
        <end position="101"/>
    </location>
</feature>
<evidence type="ECO:0000256" key="1">
    <source>
        <dbReference type="SAM" id="Phobius"/>
    </source>
</evidence>
<sequence length="290" mass="31590">MRLLPLVRPGRQARLEAGFESIRRLRDARTPEVVCLVAAIVPSLFGMASLEALPGISSWRAADGGGPSLAVQWLNVVSMPLFRFVGALWLWRFCLWVHLLWRLSRIGLVLRPAHPDGAGGIAFLGVVQARFAILAFAGGLLICGEAANQVLYLGETVPGLRFLLLGYVVGVTAMLLAPLALLAPTMLRARRKAMRRYDLLGHRMARRFDRRWTKLPALAGGDSLLDDDDASGMADYAGGPYQAVKSMSSMPLSRGNLLTIVLMAAVPLVPLVFLAMPLAELFARIFSTLF</sequence>
<dbReference type="EMBL" id="VICE01000037">
    <property type="protein sequence ID" value="TQD50622.1"/>
    <property type="molecule type" value="Genomic_DNA"/>
</dbReference>
<gene>
    <name evidence="2" type="ORF">FKV25_03685</name>
</gene>
<feature type="transmembrane region" description="Helical" evidence="1">
    <location>
        <begin position="121"/>
        <end position="142"/>
    </location>
</feature>
<keyword evidence="1" id="KW-0812">Transmembrane</keyword>
<dbReference type="Proteomes" id="UP000318212">
    <property type="component" value="Unassembled WGS sequence"/>
</dbReference>
<organism evidence="2 3">
    <name type="scientific">Marilutibacter aestuarii</name>
    <dbReference type="NCBI Taxonomy" id="1706195"/>
    <lineage>
        <taxon>Bacteria</taxon>
        <taxon>Pseudomonadati</taxon>
        <taxon>Pseudomonadota</taxon>
        <taxon>Gammaproteobacteria</taxon>
        <taxon>Lysobacterales</taxon>
        <taxon>Lysobacteraceae</taxon>
        <taxon>Marilutibacter</taxon>
    </lineage>
</organism>
<proteinExistence type="predicted"/>
<feature type="transmembrane region" description="Helical" evidence="1">
    <location>
        <begin position="33"/>
        <end position="50"/>
    </location>
</feature>
<name>A0A508AXM2_9GAMM</name>
<evidence type="ECO:0000313" key="2">
    <source>
        <dbReference type="EMBL" id="TQD50622.1"/>
    </source>
</evidence>
<protein>
    <submittedName>
        <fullName evidence="2">Uncharacterized protein</fullName>
    </submittedName>
</protein>
<accession>A0A508AXM2</accession>
<feature type="transmembrane region" description="Helical" evidence="1">
    <location>
        <begin position="257"/>
        <end position="279"/>
    </location>
</feature>
<evidence type="ECO:0000313" key="3">
    <source>
        <dbReference type="Proteomes" id="UP000318212"/>
    </source>
</evidence>
<keyword evidence="3" id="KW-1185">Reference proteome</keyword>
<dbReference type="OrthoDB" id="5493434at2"/>
<keyword evidence="1" id="KW-1133">Transmembrane helix</keyword>
<comment type="caution">
    <text evidence="2">The sequence shown here is derived from an EMBL/GenBank/DDBJ whole genome shotgun (WGS) entry which is preliminary data.</text>
</comment>
<keyword evidence="1" id="KW-0472">Membrane</keyword>
<dbReference type="AlphaFoldDB" id="A0A508AXM2"/>
<feature type="transmembrane region" description="Helical" evidence="1">
    <location>
        <begin position="162"/>
        <end position="187"/>
    </location>
</feature>
<reference evidence="2 3" key="1">
    <citation type="submission" date="2019-06" db="EMBL/GenBank/DDBJ databases">
        <title>Lysobacter alkalisoli sp. nov. isolated from saline soil.</title>
        <authorList>
            <person name="Sun J.-Q."/>
            <person name="Xu L."/>
        </authorList>
    </citation>
    <scope>NUCLEOTIDE SEQUENCE [LARGE SCALE GENOMIC DNA]</scope>
    <source>
        <strain evidence="2 3">JCM 31130</strain>
    </source>
</reference>